<gene>
    <name evidence="2" type="ORF">KIL84_004817</name>
</gene>
<reference evidence="2" key="1">
    <citation type="submission" date="2021-09" db="EMBL/GenBank/DDBJ databases">
        <title>The genome of Mauremys mutica provides insights into the evolution of semi-aquatic lifestyle.</title>
        <authorList>
            <person name="Gong S."/>
            <person name="Gao Y."/>
        </authorList>
    </citation>
    <scope>NUCLEOTIDE SEQUENCE</scope>
    <source>
        <strain evidence="2">MM-2020</strain>
        <tissue evidence="2">Muscle</tissue>
    </source>
</reference>
<dbReference type="EMBL" id="JAHDVG010000466">
    <property type="protein sequence ID" value="KAH1183325.1"/>
    <property type="molecule type" value="Genomic_DNA"/>
</dbReference>
<keyword evidence="1" id="KW-1133">Transmembrane helix</keyword>
<dbReference type="Proteomes" id="UP000827986">
    <property type="component" value="Unassembled WGS sequence"/>
</dbReference>
<accession>A0A9D3XQF0</accession>
<dbReference type="AlphaFoldDB" id="A0A9D3XQF0"/>
<evidence type="ECO:0000313" key="3">
    <source>
        <dbReference type="Proteomes" id="UP000827986"/>
    </source>
</evidence>
<proteinExistence type="predicted"/>
<evidence type="ECO:0000313" key="2">
    <source>
        <dbReference type="EMBL" id="KAH1183325.1"/>
    </source>
</evidence>
<keyword evidence="1" id="KW-0812">Transmembrane</keyword>
<comment type="caution">
    <text evidence="2">The sequence shown here is derived from an EMBL/GenBank/DDBJ whole genome shotgun (WGS) entry which is preliminary data.</text>
</comment>
<feature type="transmembrane region" description="Helical" evidence="1">
    <location>
        <begin position="110"/>
        <end position="130"/>
    </location>
</feature>
<organism evidence="2 3">
    <name type="scientific">Mauremys mutica</name>
    <name type="common">yellowpond turtle</name>
    <dbReference type="NCBI Taxonomy" id="74926"/>
    <lineage>
        <taxon>Eukaryota</taxon>
        <taxon>Metazoa</taxon>
        <taxon>Chordata</taxon>
        <taxon>Craniata</taxon>
        <taxon>Vertebrata</taxon>
        <taxon>Euteleostomi</taxon>
        <taxon>Archelosauria</taxon>
        <taxon>Testudinata</taxon>
        <taxon>Testudines</taxon>
        <taxon>Cryptodira</taxon>
        <taxon>Durocryptodira</taxon>
        <taxon>Testudinoidea</taxon>
        <taxon>Geoemydidae</taxon>
        <taxon>Geoemydinae</taxon>
        <taxon>Mauremys</taxon>
    </lineage>
</organism>
<evidence type="ECO:0000256" key="1">
    <source>
        <dbReference type="SAM" id="Phobius"/>
    </source>
</evidence>
<keyword evidence="3" id="KW-1185">Reference proteome</keyword>
<keyword evidence="1" id="KW-0472">Membrane</keyword>
<sequence>MYFYNIPCCLANLKGIGDRVLQTSTSSYALGKKINSQIAEKPILLLHPKIFEQLKFFWPYGLRTHLTGLWGKPSEYTDAKSKCNIVEVVCTAFFENSEEQKNLALLVYNIQYILIFNFFHLCTVCILFTIEIMVKYSRLDFVLILGP</sequence>
<protein>
    <submittedName>
        <fullName evidence="2">Uncharacterized protein</fullName>
    </submittedName>
</protein>
<name>A0A9D3XQF0_9SAUR</name>